<evidence type="ECO:0000256" key="5">
    <source>
        <dbReference type="ARBA" id="ARBA00022741"/>
    </source>
</evidence>
<dbReference type="GO" id="GO:0005524">
    <property type="term" value="F:ATP binding"/>
    <property type="evidence" value="ECO:0007669"/>
    <property type="project" value="UniProtKB-KW"/>
</dbReference>
<dbReference type="GO" id="GO:0042995">
    <property type="term" value="C:cell projection"/>
    <property type="evidence" value="ECO:0007669"/>
    <property type="project" value="UniProtKB-SubCell"/>
</dbReference>
<dbReference type="PANTHER" id="PTHR46256">
    <property type="entry name" value="AGAP011099-PA"/>
    <property type="match status" value="1"/>
</dbReference>
<keyword evidence="6" id="KW-0067">ATP-binding</keyword>
<keyword evidence="4" id="KW-0677">Repeat</keyword>
<dbReference type="PANTHER" id="PTHR46256:SF2">
    <property type="entry name" value="NEITHER INACTIVATION NOR AFTERPOTENTIAL PROTEIN C"/>
    <property type="match status" value="1"/>
</dbReference>
<dbReference type="GO" id="GO:0016459">
    <property type="term" value="C:myosin complex"/>
    <property type="evidence" value="ECO:0007669"/>
    <property type="project" value="UniProtKB-KW"/>
</dbReference>
<keyword evidence="3" id="KW-0963">Cytoplasm</keyword>
<dbReference type="Proteomes" id="UP000826195">
    <property type="component" value="Unassembled WGS sequence"/>
</dbReference>
<evidence type="ECO:0000256" key="8">
    <source>
        <dbReference type="ARBA" id="ARBA00023175"/>
    </source>
</evidence>
<reference evidence="13 14" key="1">
    <citation type="journal article" date="2021" name="J. Hered.">
        <title>A chromosome-level genome assembly of the parasitoid wasp, Cotesia glomerata (Hymenoptera: Braconidae).</title>
        <authorList>
            <person name="Pinto B.J."/>
            <person name="Weis J.J."/>
            <person name="Gamble T."/>
            <person name="Ode P.J."/>
            <person name="Paul R."/>
            <person name="Zaspel J.M."/>
        </authorList>
    </citation>
    <scope>NUCLEOTIDE SEQUENCE [LARGE SCALE GENOMIC DNA]</scope>
    <source>
        <strain evidence="13">CgM1</strain>
    </source>
</reference>
<keyword evidence="14" id="KW-1185">Reference proteome</keyword>
<dbReference type="InterPro" id="IPR027417">
    <property type="entry name" value="P-loop_NTPase"/>
</dbReference>
<evidence type="ECO:0000256" key="9">
    <source>
        <dbReference type="ARBA" id="ARBA00023212"/>
    </source>
</evidence>
<comment type="caution">
    <text evidence="11">Lacks conserved residue(s) required for the propagation of feature annotation.</text>
</comment>
<dbReference type="AlphaFoldDB" id="A0AAV7HXL9"/>
<evidence type="ECO:0000259" key="12">
    <source>
        <dbReference type="PROSITE" id="PS51456"/>
    </source>
</evidence>
<protein>
    <recommendedName>
        <fullName evidence="12">Myosin motor domain-containing protein</fullName>
    </recommendedName>
</protein>
<keyword evidence="10" id="KW-0966">Cell projection</keyword>
<comment type="subcellular location">
    <subcellularLocation>
        <location evidence="2">Cell projection</location>
    </subcellularLocation>
    <subcellularLocation>
        <location evidence="1">Cytoplasm</location>
        <location evidence="1">Cytoskeleton</location>
    </subcellularLocation>
</comment>
<dbReference type="GO" id="GO:0004674">
    <property type="term" value="F:protein serine/threonine kinase activity"/>
    <property type="evidence" value="ECO:0007669"/>
    <property type="project" value="TreeGrafter"/>
</dbReference>
<evidence type="ECO:0000313" key="14">
    <source>
        <dbReference type="Proteomes" id="UP000826195"/>
    </source>
</evidence>
<evidence type="ECO:0000256" key="2">
    <source>
        <dbReference type="ARBA" id="ARBA00004316"/>
    </source>
</evidence>
<sequence>MLTEDLAALEVITEETVLTELSQRFIQGHFHTFIGDTLVIINPNQHQDIYGNE</sequence>
<proteinExistence type="inferred from homology"/>
<dbReference type="GO" id="GO:0000146">
    <property type="term" value="F:microfilament motor activity"/>
    <property type="evidence" value="ECO:0007669"/>
    <property type="project" value="TreeGrafter"/>
</dbReference>
<evidence type="ECO:0000256" key="7">
    <source>
        <dbReference type="ARBA" id="ARBA00023123"/>
    </source>
</evidence>
<comment type="similarity">
    <text evidence="11">Belongs to the TRAFAC class myosin-kinesin ATPase superfamily. Myosin family.</text>
</comment>
<keyword evidence="5" id="KW-0547">Nucleotide-binding</keyword>
<evidence type="ECO:0000256" key="3">
    <source>
        <dbReference type="ARBA" id="ARBA00022490"/>
    </source>
</evidence>
<keyword evidence="7 11" id="KW-0518">Myosin</keyword>
<dbReference type="GO" id="GO:0003779">
    <property type="term" value="F:actin binding"/>
    <property type="evidence" value="ECO:0007669"/>
    <property type="project" value="UniProtKB-KW"/>
</dbReference>
<dbReference type="SUPFAM" id="SSF52540">
    <property type="entry name" value="P-loop containing nucleoside triphosphate hydrolases"/>
    <property type="match status" value="1"/>
</dbReference>
<dbReference type="InterPro" id="IPR036961">
    <property type="entry name" value="Kinesin_motor_dom_sf"/>
</dbReference>
<evidence type="ECO:0000256" key="11">
    <source>
        <dbReference type="PROSITE-ProRule" id="PRU00782"/>
    </source>
</evidence>
<evidence type="ECO:0000256" key="1">
    <source>
        <dbReference type="ARBA" id="ARBA00004245"/>
    </source>
</evidence>
<keyword evidence="8" id="KW-0505">Motor protein</keyword>
<comment type="caution">
    <text evidence="13">The sequence shown here is derived from an EMBL/GenBank/DDBJ whole genome shotgun (WGS) entry which is preliminary data.</text>
</comment>
<feature type="domain" description="Myosin motor" evidence="12">
    <location>
        <begin position="1"/>
        <end position="53"/>
    </location>
</feature>
<dbReference type="EMBL" id="JAHXZJ010002788">
    <property type="protein sequence ID" value="KAH0536768.1"/>
    <property type="molecule type" value="Genomic_DNA"/>
</dbReference>
<gene>
    <name evidence="13" type="ORF">KQX54_000124</name>
</gene>
<evidence type="ECO:0000313" key="13">
    <source>
        <dbReference type="EMBL" id="KAH0536768.1"/>
    </source>
</evidence>
<dbReference type="PROSITE" id="PS51456">
    <property type="entry name" value="MYOSIN_MOTOR"/>
    <property type="match status" value="1"/>
</dbReference>
<evidence type="ECO:0000256" key="4">
    <source>
        <dbReference type="ARBA" id="ARBA00022737"/>
    </source>
</evidence>
<dbReference type="InterPro" id="IPR052409">
    <property type="entry name" value="Myosin-III_kinase_activity"/>
</dbReference>
<keyword evidence="9" id="KW-0206">Cytoskeleton</keyword>
<evidence type="ECO:0000256" key="10">
    <source>
        <dbReference type="ARBA" id="ARBA00023273"/>
    </source>
</evidence>
<keyword evidence="11" id="KW-0009">Actin-binding</keyword>
<organism evidence="13 14">
    <name type="scientific">Cotesia glomerata</name>
    <name type="common">Lepidopteran parasitic wasp</name>
    <name type="synonym">Apanteles glomeratus</name>
    <dbReference type="NCBI Taxonomy" id="32391"/>
    <lineage>
        <taxon>Eukaryota</taxon>
        <taxon>Metazoa</taxon>
        <taxon>Ecdysozoa</taxon>
        <taxon>Arthropoda</taxon>
        <taxon>Hexapoda</taxon>
        <taxon>Insecta</taxon>
        <taxon>Pterygota</taxon>
        <taxon>Neoptera</taxon>
        <taxon>Endopterygota</taxon>
        <taxon>Hymenoptera</taxon>
        <taxon>Apocrita</taxon>
        <taxon>Ichneumonoidea</taxon>
        <taxon>Braconidae</taxon>
        <taxon>Microgastrinae</taxon>
        <taxon>Cotesia</taxon>
    </lineage>
</organism>
<evidence type="ECO:0000256" key="6">
    <source>
        <dbReference type="ARBA" id="ARBA00022840"/>
    </source>
</evidence>
<dbReference type="Gene3D" id="3.40.850.10">
    <property type="entry name" value="Kinesin motor domain"/>
    <property type="match status" value="1"/>
</dbReference>
<name>A0AAV7HXL9_COTGL</name>
<accession>A0AAV7HXL9</accession>
<dbReference type="GO" id="GO:0030832">
    <property type="term" value="P:regulation of actin filament length"/>
    <property type="evidence" value="ECO:0007669"/>
    <property type="project" value="TreeGrafter"/>
</dbReference>
<feature type="non-terminal residue" evidence="13">
    <location>
        <position position="53"/>
    </location>
</feature>
<dbReference type="InterPro" id="IPR001609">
    <property type="entry name" value="Myosin_head_motor_dom-like"/>
</dbReference>